<accession>U4LWP3</accession>
<proteinExistence type="predicted"/>
<dbReference type="AlphaFoldDB" id="U4LWP3"/>
<keyword evidence="2 6" id="KW-0812">Transmembrane</keyword>
<comment type="subcellular location">
    <subcellularLocation>
        <location evidence="1">Membrane</location>
    </subcellularLocation>
</comment>
<evidence type="ECO:0000256" key="6">
    <source>
        <dbReference type="SAM" id="Phobius"/>
    </source>
</evidence>
<evidence type="ECO:0000256" key="3">
    <source>
        <dbReference type="ARBA" id="ARBA00022989"/>
    </source>
</evidence>
<dbReference type="STRING" id="1076935.U4LWP3"/>
<organism evidence="8 9">
    <name type="scientific">Pyronema omphalodes (strain CBS 100304)</name>
    <name type="common">Pyronema confluens</name>
    <dbReference type="NCBI Taxonomy" id="1076935"/>
    <lineage>
        <taxon>Eukaryota</taxon>
        <taxon>Fungi</taxon>
        <taxon>Dikarya</taxon>
        <taxon>Ascomycota</taxon>
        <taxon>Pezizomycotina</taxon>
        <taxon>Pezizomycetes</taxon>
        <taxon>Pezizales</taxon>
        <taxon>Pyronemataceae</taxon>
        <taxon>Pyronema</taxon>
    </lineage>
</organism>
<feature type="transmembrane region" description="Helical" evidence="6">
    <location>
        <begin position="30"/>
        <end position="45"/>
    </location>
</feature>
<feature type="domain" description="Fatty acid hydroxylase" evidence="7">
    <location>
        <begin position="158"/>
        <end position="285"/>
    </location>
</feature>
<dbReference type="GO" id="GO:0016020">
    <property type="term" value="C:membrane"/>
    <property type="evidence" value="ECO:0007669"/>
    <property type="project" value="UniProtKB-SubCell"/>
</dbReference>
<evidence type="ECO:0000313" key="8">
    <source>
        <dbReference type="EMBL" id="CCX33953.1"/>
    </source>
</evidence>
<reference evidence="8 9" key="1">
    <citation type="journal article" date="2013" name="PLoS Genet.">
        <title>The genome and development-dependent transcriptomes of Pyronema confluens: a window into fungal evolution.</title>
        <authorList>
            <person name="Traeger S."/>
            <person name="Altegoer F."/>
            <person name="Freitag M."/>
            <person name="Gabaldon T."/>
            <person name="Kempken F."/>
            <person name="Kumar A."/>
            <person name="Marcet-Houben M."/>
            <person name="Poggeler S."/>
            <person name="Stajich J.E."/>
            <person name="Nowrousian M."/>
        </authorList>
    </citation>
    <scope>NUCLEOTIDE SEQUENCE [LARGE SCALE GENOMIC DNA]</scope>
    <source>
        <strain evidence="9">CBS 100304</strain>
        <tissue evidence="8">Vegetative mycelium</tissue>
    </source>
</reference>
<dbReference type="Proteomes" id="UP000018144">
    <property type="component" value="Unassembled WGS sequence"/>
</dbReference>
<feature type="transmembrane region" description="Helical" evidence="6">
    <location>
        <begin position="52"/>
        <end position="73"/>
    </location>
</feature>
<keyword evidence="3 6" id="KW-1133">Transmembrane helix</keyword>
<feature type="transmembrane region" description="Helical" evidence="6">
    <location>
        <begin position="235"/>
        <end position="255"/>
    </location>
</feature>
<dbReference type="PANTHER" id="PTHR11863">
    <property type="entry name" value="STEROL DESATURASE"/>
    <property type="match status" value="1"/>
</dbReference>
<feature type="compositionally biased region" description="Basic and acidic residues" evidence="5">
    <location>
        <begin position="393"/>
        <end position="404"/>
    </location>
</feature>
<keyword evidence="9" id="KW-1185">Reference proteome</keyword>
<dbReference type="GO" id="GO:0008610">
    <property type="term" value="P:lipid biosynthetic process"/>
    <property type="evidence" value="ECO:0007669"/>
    <property type="project" value="InterPro"/>
</dbReference>
<dbReference type="OMA" id="MTWSTLV"/>
<evidence type="ECO:0000259" key="7">
    <source>
        <dbReference type="Pfam" id="PF04116"/>
    </source>
</evidence>
<dbReference type="InterPro" id="IPR050307">
    <property type="entry name" value="Sterol_Desaturase_Related"/>
</dbReference>
<dbReference type="GO" id="GO:0005506">
    <property type="term" value="F:iron ion binding"/>
    <property type="evidence" value="ECO:0007669"/>
    <property type="project" value="InterPro"/>
</dbReference>
<evidence type="ECO:0000256" key="5">
    <source>
        <dbReference type="SAM" id="MobiDB-lite"/>
    </source>
</evidence>
<feature type="region of interest" description="Disordered" evidence="5">
    <location>
        <begin position="370"/>
        <end position="404"/>
    </location>
</feature>
<evidence type="ECO:0000256" key="4">
    <source>
        <dbReference type="ARBA" id="ARBA00023136"/>
    </source>
</evidence>
<sequence length="404" mass="45492">MLNTLLSLSALPFIFTGGYSSYTSWSTSLNLLFFYITWSTLLFSHPPIKIELVGTLIIRILFFWLPAIIFLLFDSALPSLAANIKLQGKEGLGKKKGGEYAIERLKIVAWAGFNTILGIAVQGAVEYGFTKVLKRKSALRISSKLPLPGEILWDVSRGVLVREVLTYYLHRHLLHQSPAPTSTRSRIKSSLSPATRIPLLASLHLQWSHHLTAPLSFSAHSDHPICHLLTRILPLYLPAILFRFHLLTYFIFLALISLEEVITYSGYSIFHYSILGGATRRVDRHYQSCCTPSVRTLISRLSGRATAAVTGEEEKDAIDRIGNFGIWGALDWLHGTSVGRSEDEQLEQELADEREEVGDMVREVMEKVVEKRRGRSSVGVERRAGSMGSGASRRRERERERERD</sequence>
<dbReference type="OrthoDB" id="408954at2759"/>
<dbReference type="GO" id="GO:0016491">
    <property type="term" value="F:oxidoreductase activity"/>
    <property type="evidence" value="ECO:0007669"/>
    <property type="project" value="InterPro"/>
</dbReference>
<dbReference type="Pfam" id="PF04116">
    <property type="entry name" value="FA_hydroxylase"/>
    <property type="match status" value="1"/>
</dbReference>
<feature type="transmembrane region" description="Helical" evidence="6">
    <location>
        <begin position="107"/>
        <end position="129"/>
    </location>
</feature>
<keyword evidence="4 6" id="KW-0472">Membrane</keyword>
<dbReference type="EMBL" id="HF936260">
    <property type="protein sequence ID" value="CCX33953.1"/>
    <property type="molecule type" value="Genomic_DNA"/>
</dbReference>
<evidence type="ECO:0000313" key="9">
    <source>
        <dbReference type="Proteomes" id="UP000018144"/>
    </source>
</evidence>
<dbReference type="eggNOG" id="ENOG502RYAA">
    <property type="taxonomic scope" value="Eukaryota"/>
</dbReference>
<evidence type="ECO:0000256" key="2">
    <source>
        <dbReference type="ARBA" id="ARBA00022692"/>
    </source>
</evidence>
<protein>
    <submittedName>
        <fullName evidence="8">Similar to Sterol desaturase family [Penicillium marneffei ATCC 18224] acc. no. XP_002151440</fullName>
    </submittedName>
</protein>
<dbReference type="InterPro" id="IPR006694">
    <property type="entry name" value="Fatty_acid_hydroxylase"/>
</dbReference>
<gene>
    <name evidence="8" type="ORF">PCON_02216</name>
</gene>
<evidence type="ECO:0000256" key="1">
    <source>
        <dbReference type="ARBA" id="ARBA00004370"/>
    </source>
</evidence>
<name>U4LWP3_PYROM</name>